<feature type="transmembrane region" description="Helical" evidence="1">
    <location>
        <begin position="12"/>
        <end position="37"/>
    </location>
</feature>
<keyword evidence="1" id="KW-1133">Transmembrane helix</keyword>
<dbReference type="Ensembl" id="ENSECAT00000130161.1">
    <property type="protein sequence ID" value="ENSECAP00000087169.1"/>
    <property type="gene ID" value="ENSECAG00000046786.1"/>
</dbReference>
<dbReference type="AlphaFoldDB" id="A0A9L0TJ35"/>
<evidence type="ECO:0000256" key="1">
    <source>
        <dbReference type="SAM" id="Phobius"/>
    </source>
</evidence>
<proteinExistence type="predicted"/>
<organism evidence="2 3">
    <name type="scientific">Equus caballus</name>
    <name type="common">Horse</name>
    <dbReference type="NCBI Taxonomy" id="9796"/>
    <lineage>
        <taxon>Eukaryota</taxon>
        <taxon>Metazoa</taxon>
        <taxon>Chordata</taxon>
        <taxon>Craniata</taxon>
        <taxon>Vertebrata</taxon>
        <taxon>Euteleostomi</taxon>
        <taxon>Mammalia</taxon>
        <taxon>Eutheria</taxon>
        <taxon>Laurasiatheria</taxon>
        <taxon>Perissodactyla</taxon>
        <taxon>Equidae</taxon>
        <taxon>Equus</taxon>
    </lineage>
</organism>
<reference evidence="2 3" key="1">
    <citation type="journal article" date="2009" name="Science">
        <title>Genome sequence, comparative analysis, and population genetics of the domestic horse.</title>
        <authorList>
            <consortium name="Broad Institute Genome Sequencing Platform"/>
            <consortium name="Broad Institute Whole Genome Assembly Team"/>
            <person name="Wade C.M."/>
            <person name="Giulotto E."/>
            <person name="Sigurdsson S."/>
            <person name="Zoli M."/>
            <person name="Gnerre S."/>
            <person name="Imsland F."/>
            <person name="Lear T.L."/>
            <person name="Adelson D.L."/>
            <person name="Bailey E."/>
            <person name="Bellone R.R."/>
            <person name="Bloecker H."/>
            <person name="Distl O."/>
            <person name="Edgar R.C."/>
            <person name="Garber M."/>
            <person name="Leeb T."/>
            <person name="Mauceli E."/>
            <person name="MacLeod J.N."/>
            <person name="Penedo M.C.T."/>
            <person name="Raison J.M."/>
            <person name="Sharpe T."/>
            <person name="Vogel J."/>
            <person name="Andersson L."/>
            <person name="Antczak D.F."/>
            <person name="Biagi T."/>
            <person name="Binns M.M."/>
            <person name="Chowdhary B.P."/>
            <person name="Coleman S.J."/>
            <person name="Della Valle G."/>
            <person name="Fryc S."/>
            <person name="Guerin G."/>
            <person name="Hasegawa T."/>
            <person name="Hill E.W."/>
            <person name="Jurka J."/>
            <person name="Kiialainen A."/>
            <person name="Lindgren G."/>
            <person name="Liu J."/>
            <person name="Magnani E."/>
            <person name="Mickelson J.R."/>
            <person name="Murray J."/>
            <person name="Nergadze S.G."/>
            <person name="Onofrio R."/>
            <person name="Pedroni S."/>
            <person name="Piras M.F."/>
            <person name="Raudsepp T."/>
            <person name="Rocchi M."/>
            <person name="Roeed K.H."/>
            <person name="Ryder O.A."/>
            <person name="Searle S."/>
            <person name="Skow L."/>
            <person name="Swinburne J.E."/>
            <person name="Syvaenen A.C."/>
            <person name="Tozaki T."/>
            <person name="Valberg S.J."/>
            <person name="Vaudin M."/>
            <person name="White J.R."/>
            <person name="Zody M.C."/>
            <person name="Lander E.S."/>
            <person name="Lindblad-Toh K."/>
        </authorList>
    </citation>
    <scope>NUCLEOTIDE SEQUENCE [LARGE SCALE GENOMIC DNA]</scope>
    <source>
        <strain evidence="2 3">Thoroughbred</strain>
    </source>
</reference>
<dbReference type="GeneTree" id="ENSGT01130000278570"/>
<reference evidence="2" key="2">
    <citation type="submission" date="2025-08" db="UniProtKB">
        <authorList>
            <consortium name="Ensembl"/>
        </authorList>
    </citation>
    <scope>IDENTIFICATION</scope>
    <source>
        <strain evidence="2">Thoroughbred</strain>
    </source>
</reference>
<evidence type="ECO:0000313" key="2">
    <source>
        <dbReference type="Ensembl" id="ENSECAP00000087169.1"/>
    </source>
</evidence>
<evidence type="ECO:0000313" key="3">
    <source>
        <dbReference type="Proteomes" id="UP000002281"/>
    </source>
</evidence>
<accession>A0A9L0TJ35</accession>
<protein>
    <submittedName>
        <fullName evidence="2">Uncharacterized protein</fullName>
    </submittedName>
</protein>
<keyword evidence="3" id="KW-1185">Reference proteome</keyword>
<name>A0A9L0TJ35_HORSE</name>
<reference evidence="2" key="3">
    <citation type="submission" date="2025-09" db="UniProtKB">
        <authorList>
            <consortium name="Ensembl"/>
        </authorList>
    </citation>
    <scope>IDENTIFICATION</scope>
    <source>
        <strain evidence="2">Thoroughbred</strain>
    </source>
</reference>
<feature type="transmembrane region" description="Helical" evidence="1">
    <location>
        <begin position="43"/>
        <end position="62"/>
    </location>
</feature>
<feature type="transmembrane region" description="Helical" evidence="1">
    <location>
        <begin position="95"/>
        <end position="123"/>
    </location>
</feature>
<feature type="transmembrane region" description="Helical" evidence="1">
    <location>
        <begin position="129"/>
        <end position="154"/>
    </location>
</feature>
<dbReference type="Proteomes" id="UP000002281">
    <property type="component" value="Chromosome 29"/>
</dbReference>
<sequence>MLFIQSPVNGHLHCFQVLAVVNSAAMNIGVHMLLWIVDFDLFGYIPSSGIAGSYASSIFSFLRNLHTVFHSGCTSLHSHQQCMKVSFSPHPLQHLLFFVLVIIVILSVRGYLIVVLICIFLIISDIEQLILYLLGICISSLEKCLCIFSAHLFIGLFGDFCVKLYEFFIYLGDQTFVG</sequence>
<keyword evidence="1" id="KW-0812">Transmembrane</keyword>
<keyword evidence="1" id="KW-0472">Membrane</keyword>